<evidence type="ECO:0000256" key="3">
    <source>
        <dbReference type="ARBA" id="ARBA00023239"/>
    </source>
</evidence>
<dbReference type="InterPro" id="IPR005000">
    <property type="entry name" value="Aldolase/citrate-lyase_domain"/>
</dbReference>
<evidence type="ECO:0000313" key="6">
    <source>
        <dbReference type="Proteomes" id="UP000697927"/>
    </source>
</evidence>
<dbReference type="PANTHER" id="PTHR30502:SF0">
    <property type="entry name" value="PHOSPHOENOLPYRUVATE CARBOXYLASE FAMILY PROTEIN"/>
    <property type="match status" value="1"/>
</dbReference>
<dbReference type="InterPro" id="IPR015813">
    <property type="entry name" value="Pyrv/PenolPyrv_kinase-like_dom"/>
</dbReference>
<feature type="domain" description="HpcH/HpaI aldolase/citrate lyase" evidence="4">
    <location>
        <begin position="40"/>
        <end position="239"/>
    </location>
</feature>
<keyword evidence="6" id="KW-1185">Reference proteome</keyword>
<keyword evidence="2" id="KW-0479">Metal-binding</keyword>
<dbReference type="SUPFAM" id="SSF51621">
    <property type="entry name" value="Phosphoenolpyruvate/pyruvate domain"/>
    <property type="match status" value="1"/>
</dbReference>
<dbReference type="Gene3D" id="3.20.20.60">
    <property type="entry name" value="Phosphoenolpyruvate-binding domains"/>
    <property type="match status" value="1"/>
</dbReference>
<accession>A0ABX0VP81</accession>
<protein>
    <recommendedName>
        <fullName evidence="4">HpcH/HpaI aldolase/citrate lyase domain-containing protein</fullName>
    </recommendedName>
</protein>
<evidence type="ECO:0000256" key="1">
    <source>
        <dbReference type="ARBA" id="ARBA00005568"/>
    </source>
</evidence>
<evidence type="ECO:0000313" key="5">
    <source>
        <dbReference type="EMBL" id="NIY48813.1"/>
    </source>
</evidence>
<organism evidence="5 6">
    <name type="scientific">Cedecea colo</name>
    <dbReference type="NCBI Taxonomy" id="2552946"/>
    <lineage>
        <taxon>Bacteria</taxon>
        <taxon>Pseudomonadati</taxon>
        <taxon>Pseudomonadota</taxon>
        <taxon>Gammaproteobacteria</taxon>
        <taxon>Enterobacterales</taxon>
        <taxon>Enterobacteriaceae</taxon>
        <taxon>Cedecea</taxon>
    </lineage>
</organism>
<evidence type="ECO:0000256" key="2">
    <source>
        <dbReference type="ARBA" id="ARBA00022723"/>
    </source>
</evidence>
<reference evidence="5 6" key="1">
    <citation type="journal article" date="2020" name="Microorganisms">
        <title>Polyphasic Characterisation of Cedecea colo sp. nov., a New Enteric Bacterium Isolated from the Koala Hindgut.</title>
        <authorList>
            <person name="Boath J.M."/>
            <person name="Dakhal S."/>
            <person name="Van T.T.H."/>
            <person name="Moore R.J."/>
            <person name="Dekiwadia C."/>
            <person name="Macreadie I.G."/>
        </authorList>
    </citation>
    <scope>NUCLEOTIDE SEQUENCE [LARGE SCALE GENOMIC DNA]</scope>
    <source>
        <strain evidence="5 6">ZA</strain>
    </source>
</reference>
<dbReference type="InterPro" id="IPR040442">
    <property type="entry name" value="Pyrv_kinase-like_dom_sf"/>
</dbReference>
<proteinExistence type="inferred from homology"/>
<keyword evidence="3" id="KW-0456">Lyase</keyword>
<evidence type="ECO:0000259" key="4">
    <source>
        <dbReference type="Pfam" id="PF03328"/>
    </source>
</evidence>
<comment type="caution">
    <text evidence="5">The sequence shown here is derived from an EMBL/GenBank/DDBJ whole genome shotgun (WGS) entry which is preliminary data.</text>
</comment>
<dbReference type="EMBL" id="SOYS01000007">
    <property type="protein sequence ID" value="NIY48813.1"/>
    <property type="molecule type" value="Genomic_DNA"/>
</dbReference>
<dbReference type="Pfam" id="PF03328">
    <property type="entry name" value="HpcH_HpaI"/>
    <property type="match status" value="1"/>
</dbReference>
<sequence>MPMKTNHTRRTSMSTSILPNQIPMRERMSGPISRGHRPVGIFVGSIDPAMTEVAAAAGMDFVAVDEEHATNDLQSISNHIRAAEATGIFALVRVRKNDDATLQSFLDIGASGFLVPHIDTAGDAERAVRATHFAPVGSRGMCPNARASLFNWRDQGAHAGTINDGAIVIPIIESPKAVENIAEIVAVDGIDMVLFGPGDLSSEMGVPVDHPSVFEAQAKVEKAVRDAGKQLMVTLFTPEGGDAMCLNMDYMIMFDALTALREKYPAYGKPVAQSNNAN</sequence>
<comment type="similarity">
    <text evidence="1">Belongs to the HpcH/HpaI aldolase family.</text>
</comment>
<dbReference type="PANTHER" id="PTHR30502">
    <property type="entry name" value="2-KETO-3-DEOXY-L-RHAMNONATE ALDOLASE"/>
    <property type="match status" value="1"/>
</dbReference>
<dbReference type="Proteomes" id="UP000697927">
    <property type="component" value="Unassembled WGS sequence"/>
</dbReference>
<gene>
    <name evidence="5" type="ORF">E2L00_15190</name>
</gene>
<dbReference type="InterPro" id="IPR050251">
    <property type="entry name" value="HpcH-HpaI_aldolase"/>
</dbReference>
<name>A0ABX0VP81_9ENTR</name>